<evidence type="ECO:0000256" key="6">
    <source>
        <dbReference type="ARBA" id="ARBA00022807"/>
    </source>
</evidence>
<protein>
    <recommendedName>
        <fullName evidence="2">ubiquitinyl hydrolase 1</fullName>
        <ecNumber evidence="2">3.4.19.12</ecNumber>
    </recommendedName>
</protein>
<feature type="region of interest" description="Disordered" evidence="8">
    <location>
        <begin position="3142"/>
        <end position="3178"/>
    </location>
</feature>
<dbReference type="OrthoDB" id="3182339at2759"/>
<feature type="domain" description="DUF3645" evidence="10">
    <location>
        <begin position="2371"/>
        <end position="2403"/>
    </location>
</feature>
<keyword evidence="13" id="KW-1185">Reference proteome</keyword>
<dbReference type="GO" id="GO:0006508">
    <property type="term" value="P:proteolysis"/>
    <property type="evidence" value="ECO:0007669"/>
    <property type="project" value="UniProtKB-KW"/>
</dbReference>
<dbReference type="InterPro" id="IPR051346">
    <property type="entry name" value="OTU_Deubiquitinase"/>
</dbReference>
<keyword evidence="3" id="KW-0645">Protease</keyword>
<reference evidence="12 14" key="1">
    <citation type="journal article" date="2020" name="Stud. Mycol.">
        <title>101 Dothideomycetes genomes: a test case for predicting lifestyles and emergence of pathogens.</title>
        <authorList>
            <person name="Haridas S."/>
            <person name="Albert R."/>
            <person name="Binder M."/>
            <person name="Bloem J."/>
            <person name="Labutti K."/>
            <person name="Salamov A."/>
            <person name="Andreopoulos B."/>
            <person name="Baker S."/>
            <person name="Barry K."/>
            <person name="Bills G."/>
            <person name="Bluhm B."/>
            <person name="Cannon C."/>
            <person name="Castanera R."/>
            <person name="Culley D."/>
            <person name="Daum C."/>
            <person name="Ezra D."/>
            <person name="Gonzalez J."/>
            <person name="Henrissat B."/>
            <person name="Kuo A."/>
            <person name="Liang C."/>
            <person name="Lipzen A."/>
            <person name="Lutzoni F."/>
            <person name="Magnuson J."/>
            <person name="Mondo S."/>
            <person name="Nolan M."/>
            <person name="Ohm R."/>
            <person name="Pangilinan J."/>
            <person name="Park H.-J."/>
            <person name="Ramirez L."/>
            <person name="Alfaro M."/>
            <person name="Sun H."/>
            <person name="Tritt A."/>
            <person name="Yoshinaga Y."/>
            <person name="Zwiers L.-H."/>
            <person name="Turgeon B."/>
            <person name="Goodwin S."/>
            <person name="Spatafora J."/>
            <person name="Crous P."/>
            <person name="Grigoriev I."/>
        </authorList>
    </citation>
    <scope>NUCLEOTIDE SEQUENCE</scope>
    <source>
        <strain evidence="12 14">CBS 304.34</strain>
    </source>
</reference>
<feature type="domain" description="DUF6606" evidence="11">
    <location>
        <begin position="14"/>
        <end position="285"/>
    </location>
</feature>
<dbReference type="Pfam" id="PF12359">
    <property type="entry name" value="DUF3645"/>
    <property type="match status" value="1"/>
</dbReference>
<feature type="region of interest" description="Disordered" evidence="8">
    <location>
        <begin position="1783"/>
        <end position="1802"/>
    </location>
</feature>
<evidence type="ECO:0000259" key="10">
    <source>
        <dbReference type="Pfam" id="PF12359"/>
    </source>
</evidence>
<evidence type="ECO:0000256" key="5">
    <source>
        <dbReference type="ARBA" id="ARBA00022801"/>
    </source>
</evidence>
<dbReference type="RefSeq" id="XP_033569641.1">
    <property type="nucleotide sequence ID" value="XM_033718380.1"/>
</dbReference>
<reference evidence="14" key="2">
    <citation type="submission" date="2020-04" db="EMBL/GenBank/DDBJ databases">
        <authorList>
            <consortium name="NCBI Genome Project"/>
        </authorList>
    </citation>
    <scope>NUCLEOTIDE SEQUENCE</scope>
    <source>
        <strain evidence="14">CBS 304.34</strain>
    </source>
</reference>
<proteinExistence type="predicted"/>
<evidence type="ECO:0000256" key="1">
    <source>
        <dbReference type="ARBA" id="ARBA00000707"/>
    </source>
</evidence>
<evidence type="ECO:0000256" key="2">
    <source>
        <dbReference type="ARBA" id="ARBA00012759"/>
    </source>
</evidence>
<organism evidence="12">
    <name type="scientific">Mytilinidion resinicola</name>
    <dbReference type="NCBI Taxonomy" id="574789"/>
    <lineage>
        <taxon>Eukaryota</taxon>
        <taxon>Fungi</taxon>
        <taxon>Dikarya</taxon>
        <taxon>Ascomycota</taxon>
        <taxon>Pezizomycotina</taxon>
        <taxon>Dothideomycetes</taxon>
        <taxon>Pleosporomycetidae</taxon>
        <taxon>Mytilinidiales</taxon>
        <taxon>Mytilinidiaceae</taxon>
        <taxon>Mytilinidion</taxon>
    </lineage>
</organism>
<keyword evidence="4" id="KW-0833">Ubl conjugation pathway</keyword>
<evidence type="ECO:0000256" key="4">
    <source>
        <dbReference type="ARBA" id="ARBA00022786"/>
    </source>
</evidence>
<evidence type="ECO:0000259" key="11">
    <source>
        <dbReference type="Pfam" id="PF20255"/>
    </source>
</evidence>
<gene>
    <name evidence="12 14" type="ORF">BDZ99DRAFT_454339</name>
</gene>
<dbReference type="PANTHER" id="PTHR13367">
    <property type="entry name" value="UBIQUITIN THIOESTERASE"/>
    <property type="match status" value="1"/>
</dbReference>
<dbReference type="Pfam" id="PF20255">
    <property type="entry name" value="DUF6606"/>
    <property type="match status" value="1"/>
</dbReference>
<dbReference type="Proteomes" id="UP000504636">
    <property type="component" value="Unplaced"/>
</dbReference>
<dbReference type="GeneID" id="54459273"/>
<dbReference type="EMBL" id="MU003721">
    <property type="protein sequence ID" value="KAF2802677.1"/>
    <property type="molecule type" value="Genomic_DNA"/>
</dbReference>
<evidence type="ECO:0000256" key="7">
    <source>
        <dbReference type="SAM" id="Coils"/>
    </source>
</evidence>
<dbReference type="InterPro" id="IPR022105">
    <property type="entry name" value="DUF3645"/>
</dbReference>
<dbReference type="GO" id="GO:0004843">
    <property type="term" value="F:cysteine-type deubiquitinase activity"/>
    <property type="evidence" value="ECO:0007669"/>
    <property type="project" value="UniProtKB-EC"/>
</dbReference>
<keyword evidence="6" id="KW-0788">Thiol protease</keyword>
<feature type="compositionally biased region" description="Basic and acidic residues" evidence="8">
    <location>
        <begin position="3157"/>
        <end position="3176"/>
    </location>
</feature>
<feature type="coiled-coil region" evidence="7">
    <location>
        <begin position="574"/>
        <end position="609"/>
    </location>
</feature>
<feature type="compositionally biased region" description="Acidic residues" evidence="8">
    <location>
        <begin position="3144"/>
        <end position="3156"/>
    </location>
</feature>
<dbReference type="InterPro" id="IPR046541">
    <property type="entry name" value="DUF6606"/>
</dbReference>
<keyword evidence="5" id="KW-0378">Hydrolase</keyword>
<name>A0A6A6Y4F6_9PEZI</name>
<evidence type="ECO:0000313" key="14">
    <source>
        <dbReference type="RefSeq" id="XP_033569641.1"/>
    </source>
</evidence>
<accession>A0A6A6Y4F6</accession>
<evidence type="ECO:0000256" key="8">
    <source>
        <dbReference type="SAM" id="MobiDB-lite"/>
    </source>
</evidence>
<dbReference type="Pfam" id="PF12340">
    <property type="entry name" value="DUF3638"/>
    <property type="match status" value="1"/>
</dbReference>
<evidence type="ECO:0000259" key="9">
    <source>
        <dbReference type="Pfam" id="PF12340"/>
    </source>
</evidence>
<dbReference type="EC" id="3.4.19.12" evidence="2"/>
<feature type="domain" description="DUF3638" evidence="9">
    <location>
        <begin position="2029"/>
        <end position="2251"/>
    </location>
</feature>
<keyword evidence="7" id="KW-0175">Coiled coil</keyword>
<dbReference type="InterPro" id="IPR022099">
    <property type="entry name" value="DUF3638"/>
</dbReference>
<evidence type="ECO:0000256" key="3">
    <source>
        <dbReference type="ARBA" id="ARBA00022670"/>
    </source>
</evidence>
<evidence type="ECO:0000313" key="12">
    <source>
        <dbReference type="EMBL" id="KAF2802677.1"/>
    </source>
</evidence>
<dbReference type="PANTHER" id="PTHR13367:SF32">
    <property type="entry name" value="DUF6606 DOMAIN-CONTAINING PROTEIN"/>
    <property type="match status" value="1"/>
</dbReference>
<reference evidence="14" key="3">
    <citation type="submission" date="2025-04" db="UniProtKB">
        <authorList>
            <consortium name="RefSeq"/>
        </authorList>
    </citation>
    <scope>IDENTIFICATION</scope>
    <source>
        <strain evidence="14">CBS 304.34</strain>
    </source>
</reference>
<sequence>MAASREFLLQQYFHAALPRNVPGEEDRNLFRVESALLDRMIAAIKVIAPFCPLEHQSCVNSVRLALTTSKALNVEGKIDRNLLVKELKQLERSHSLILYVTEQNAALLVYKYNGDYDEDLLVFEACETSAVCEKVLATKHALQWDFPGHAVSVPPEVYSDDSFVECLAAFLEQASIESVKQFAAVTYKASAPMPEIRDTTDPALITGLLMTILDTNGATFLAPILRKRVHDTVSFKQARKPWRRSPFYLVIRVAVQRHLYRALGAELGHTYYKTIMSIFLSRLLDDCLGTIPPEASHYLKQKLGRRLAKLEQDRMMVPDLVKKSQEFMFSGLLVVLEKSLATTSQFLEEQWTFHKMNTQRIIRPLPQHADSSEIVLQLLLSRHILNEVAFGRHFGSQTQTLPPLQHLEHYEHSRAKAKPFAVVADRYLTLAKRVEQKVAPVKANPVPAVDLRTRCCELAETIESYVSATGNDFDGYAELKSGFILDLMELWVEMDRNASTCYPLLGRYHPGFNPEVLDTLELLSLDEMKRVQRVQAYLGRRCQGWDGIGSKTIFDDPAEDSFAVMYYDTDTHGLKELRQKIESKAAKAREAKESEWRELSKKHEELMQRVAESSCPYITIVASDGTLVREHSRGCLKHKYKWQAKQIKITTFESPLPNVEPSAKAAIFELACPDAFAAYRDATWTLLATFSYPKTKAVDNVPLLRSYSGLVRYATRGVMKVSLGSTTKSHLDCHYAVSGFPVALNQICRPCGLTLKYYDTSTQTWTIRTGKPSFSAHCPLALPHDSPYQSLRLSHDCMPSSNDVLASQTKCPSDLNVHEFMAWQGLLCGTHCRWLSLLRELGATNLNFSTESTWAIISKLIFQLGPSSFGQPLRDVHAIFNDSSFCRKLLEQIGHRIEAIRRNWREPVQMNVLITILLKMASLSPSEDIQAKTSGLITLTRAITWDWCAALQSSANDDSREATIFAIWASVLCKRTFQMFAQSTLSLTSDALHCFVGASIILQENLVGRFELLPLSLRNAVLRDLLYTYKMRSAFRKAIIADHNGLLSALDDIWPVPDGFLDSPPQIQAVPGTWWIEVSMKSGKQQLTHCVHYNVIRGDLLINGKQSGTLPAEYRQDPIIHVLFGTQNLRVLPSYQPGMSIFVAQPMPYKHRIHLGFRRGQLIVRATQGYRTLELIRSDIFRNGSQYDLPSPLIENCYHWLDLDSGVLEIRQDDIWKSKNSNWMLNLRTRHAMRRNSTLVDPYSPVAKKIAQNFFYFEYAHHVTVFEPHNGRLSVELKRLELSFFVNSSRLLQCRQLGAEIAPTNLQDPGVWYGLRSKIVLRSTTNPRQRSILAPAGPIKVRKDGDHVLIFVENDGTYLNFDINEVLGRVECPAEPLLLYTKALWHAYTAHFLPDPLTGRTGLEEAMYLLQSGLYQPWKPLPETHITRLLDIAKLSPRRFYYPTSMKCMETVEWDRNLTTTIQDDRYRAIIEQICHRSSQLLSFDTTSSNSNPLACPPGDPHLEARAMSRSGAVISARDHAYKSRDGQTAGLDRANVAIISRLLAEWPSKLSNTKALASLLQEFPVIGGHVGAFDRIQIFDLISANLGENWGSLVQFTSQSKPEDKYRLMFQLAPMAFSVNAKMDLLRVILSFAQIHCLKDITPPIWPSYLRFQAEEVPAVKDLAELMNDAKKPHVTGPSGKQGKPGQLALARLGHEEKSQRSCVELAKSILAQWPSVEVKVDKLASIDSTLLDTEKALELVLCEWGRIAQNFEFSQYLEAVQLVLNEYSAAETHTAPDLEMKRRGSLHHGPPQASNYYPSRARGGERLSLHSLLGKSIRSPLWACQSDMEEKKTEELTDLQHDLLSALSNKHPISPHPVAVEHLTAVIEARPAIQELKNILSKLRASASSVQRRYGLEMEQSIDALVKHISQPPVTLSDADPTLLEQEIQHAWKACTIMLRDISQALAEGDRRARWLRHAGLWPKITLVTLLSELRSTSETAFGDGTKEALVELGLKITALQRLLRIQDAAKKNKQQQLYDETVNPGHLNWSPLELVDWLILEIDSDFMLRVEQVEVANATISPESGQNSVVQLLMGKGKTSCILPMVAAVLADKRNLVRVIVPRPLLLQSAQIMQIRLGGLLSREIMHIPFSRKTPTNCSLIQTFGQLHVNLKRKNGIMLALPEHILSFKLSGIQRLCDDHVEEATTMIKFQGWLDRYARDVLDESDVSLAIRTQLIYPSGSQMTVDGHPQRWRTVQAVLQLLRFYLSELERRFPQSIAVVERAIGDYPLIYFLRQDVQEHLVAQIVEDICKGQLGTFPCAEIPASGQEDIRLFVSSPVISSQVLNRVTGMFKEKQHLLKVLYLLRGLFVHRIFLSTLKKRWNVQYGLHPTRDPIAVPYHAKGVPSPTSEWGHPDVAIILTCLSFYYQGLDLGQFKKAFEHLLKSDEPSIEYEKWATHDLPESLRDYNAINVENSSQLRELHYYIRFNVYLLDFYLNSFVFPGHARQFDTKIQASGWDLVLYHATQKSLCRTSGFSGTNDSRHQLPMMIKQNDLPKLAHTNAEVLSYLLEPRNRQYIPMVGSSGRRLSEEGLLQMLLNPCRHPFAKQTQKIRILIDAGAQILEHDNYSLAKAWLKIDWEAAAAVFFESDHRPWVLYPKGKKIPLVASPFAEDMEGCLVYLDESHCRGTDLKLPPSARAALTLGPHVTKDALAQAAMRLRLLGQSQAVTFFSPPEVHQSILDLRKKSEGSWLDSSDVIAWLLEQSCNALEQSEPLFFMQGNSYLQQVQAKIDNPDYLERLHQRDRFLSVVRSKELHTLKELYEPKRLRRAAQTNAPSFHPSLKKYVNELAQRKEQFQDRGIAIHSSALEEVEQEREVEFEVESVRDIQKPVHFTALKIPKLHRDLEEFVKSGRITDGSNAYQPMFSTLQKTAAGLRHGEFSAPSRAPGLFVSTQFSRTVKVTGPNDNFLRPCHWILWSSRTQMALVISPEEADALIPLLRRYRGPKDTAGITHLIVYSAPVTRRMLHFNNLDYHATPPLPSNFKTPAWLKIELGIFAGRLYFEWREYQELSTYLGVKTSADSNESSEASQLEAFVKKPCTFLREWLAVLRKNQDFEHTPMGFVTTGKPLSSDHPFFLATARRDMDVECKLKKAIFAARHADEAESDDDGDHDDDELFHYEDGHVDGHGKDEHVEDGFDEETNTFFNAGEYI</sequence>
<evidence type="ECO:0000313" key="13">
    <source>
        <dbReference type="Proteomes" id="UP000504636"/>
    </source>
</evidence>
<comment type="catalytic activity">
    <reaction evidence="1">
        <text>Thiol-dependent hydrolysis of ester, thioester, amide, peptide and isopeptide bonds formed by the C-terminal Gly of ubiquitin (a 76-residue protein attached to proteins as an intracellular targeting signal).</text>
        <dbReference type="EC" id="3.4.19.12"/>
    </reaction>
</comment>